<comment type="pathway">
    <text evidence="2">Porphyrin-containing compound metabolism.</text>
</comment>
<dbReference type="Pfam" id="PF17805">
    <property type="entry name" value="AsnC_trans_reg2"/>
    <property type="match status" value="1"/>
</dbReference>
<dbReference type="EC" id="4.1.1.111" evidence="4"/>
<gene>
    <name evidence="8" type="ORF">COV72_02495</name>
</gene>
<dbReference type="InterPro" id="IPR050684">
    <property type="entry name" value="HTH-Siroheme_Decarb"/>
</dbReference>
<dbReference type="GO" id="GO:0016829">
    <property type="term" value="F:lyase activity"/>
    <property type="evidence" value="ECO:0007669"/>
    <property type="project" value="UniProtKB-KW"/>
</dbReference>
<dbReference type="Proteomes" id="UP000229641">
    <property type="component" value="Unassembled WGS sequence"/>
</dbReference>
<evidence type="ECO:0000313" key="8">
    <source>
        <dbReference type="EMBL" id="PIQ89512.1"/>
    </source>
</evidence>
<proteinExistence type="inferred from homology"/>
<comment type="caution">
    <text evidence="8">The sequence shown here is derived from an EMBL/GenBank/DDBJ whole genome shotgun (WGS) entry which is preliminary data.</text>
</comment>
<keyword evidence="1" id="KW-0456">Lyase</keyword>
<reference evidence="8 9" key="1">
    <citation type="submission" date="2017-09" db="EMBL/GenBank/DDBJ databases">
        <title>Depth-based differentiation of microbial function through sediment-hosted aquifers and enrichment of novel symbionts in the deep terrestrial subsurface.</title>
        <authorList>
            <person name="Probst A.J."/>
            <person name="Ladd B."/>
            <person name="Jarett J.K."/>
            <person name="Geller-Mcgrath D.E."/>
            <person name="Sieber C.M."/>
            <person name="Emerson J.B."/>
            <person name="Anantharaman K."/>
            <person name="Thomas B.C."/>
            <person name="Malmstrom R."/>
            <person name="Stieglmeier M."/>
            <person name="Klingl A."/>
            <person name="Woyke T."/>
            <person name="Ryan C.M."/>
            <person name="Banfield J.F."/>
        </authorList>
    </citation>
    <scope>NUCLEOTIDE SEQUENCE [LARGE SCALE GENOMIC DNA]</scope>
    <source>
        <strain evidence="8">CG11_big_fil_rev_8_21_14_0_20_42_13</strain>
    </source>
</reference>
<evidence type="ECO:0000259" key="6">
    <source>
        <dbReference type="Pfam" id="PF17805"/>
    </source>
</evidence>
<name>A0A2H0LYR4_9BACT</name>
<protein>
    <recommendedName>
        <fullName evidence="4">siroheme decarboxylase</fullName>
        <ecNumber evidence="4">4.1.1.111</ecNumber>
    </recommendedName>
</protein>
<sequence length="154" mass="17393">MLSPLDKKIISLVSKDMLLSSRPFKVMAGKAGISEDKLLARLKSYKKSGMMRKFSAVLHHINAGFKHNAMCVWNVPEKSALNAGRIIAAFDYVSHCYQRKRRADWKYNLYAMVHGKTRAECIKAAKKISGKIGFPDCKILFSSKEYKKTGVKYG</sequence>
<evidence type="ECO:0000256" key="1">
    <source>
        <dbReference type="ARBA" id="ARBA00023239"/>
    </source>
</evidence>
<comment type="catalytic activity">
    <reaction evidence="5">
        <text>siroheme + 2 H(+) = 12,18-didecarboxysiroheme + 2 CO2</text>
        <dbReference type="Rhea" id="RHEA:19093"/>
        <dbReference type="ChEBI" id="CHEBI:15378"/>
        <dbReference type="ChEBI" id="CHEBI:16526"/>
        <dbReference type="ChEBI" id="CHEBI:60052"/>
        <dbReference type="ChEBI" id="CHEBI:140497"/>
        <dbReference type="EC" id="4.1.1.111"/>
    </reaction>
</comment>
<dbReference type="AlphaFoldDB" id="A0A2H0LYR4"/>
<dbReference type="EMBL" id="PCWA01000035">
    <property type="protein sequence ID" value="PIQ89512.1"/>
    <property type="molecule type" value="Genomic_DNA"/>
</dbReference>
<evidence type="ECO:0000256" key="5">
    <source>
        <dbReference type="ARBA" id="ARBA00048470"/>
    </source>
</evidence>
<dbReference type="InterPro" id="IPR040523">
    <property type="entry name" value="AsnC_trans_reg2"/>
</dbReference>
<organism evidence="8 9">
    <name type="scientific">Candidatus Ghiorseimicrobium undicola</name>
    <dbReference type="NCBI Taxonomy" id="1974746"/>
    <lineage>
        <taxon>Bacteria</taxon>
        <taxon>Pseudomonadati</taxon>
        <taxon>Candidatus Omnitrophota</taxon>
        <taxon>Candidatus Ghiorseimicrobium</taxon>
    </lineage>
</organism>
<evidence type="ECO:0000256" key="4">
    <source>
        <dbReference type="ARBA" id="ARBA00023471"/>
    </source>
</evidence>
<dbReference type="PANTHER" id="PTHR43413:SF1">
    <property type="entry name" value="SIROHEME DECARBOXYLASE NIRL SUBUNIT"/>
    <property type="match status" value="1"/>
</dbReference>
<dbReference type="Gene3D" id="3.30.70.3460">
    <property type="match status" value="1"/>
</dbReference>
<feature type="domain" description="Siroheme decarboxylase NirL-like HTH" evidence="7">
    <location>
        <begin position="6"/>
        <end position="52"/>
    </location>
</feature>
<dbReference type="Pfam" id="PF22451">
    <property type="entry name" value="NirdL-like_HTH"/>
    <property type="match status" value="1"/>
</dbReference>
<dbReference type="InterPro" id="IPR053953">
    <property type="entry name" value="NirdL-like_HTH"/>
</dbReference>
<evidence type="ECO:0000256" key="2">
    <source>
        <dbReference type="ARBA" id="ARBA00023444"/>
    </source>
</evidence>
<comment type="similarity">
    <text evidence="3">Belongs to the Ahb/Nir family.</text>
</comment>
<evidence type="ECO:0000313" key="9">
    <source>
        <dbReference type="Proteomes" id="UP000229641"/>
    </source>
</evidence>
<feature type="domain" description="Siroheme decarboxylase AsnC-like ligand binding" evidence="6">
    <location>
        <begin position="63"/>
        <end position="147"/>
    </location>
</feature>
<evidence type="ECO:0000259" key="7">
    <source>
        <dbReference type="Pfam" id="PF22451"/>
    </source>
</evidence>
<accession>A0A2H0LYR4</accession>
<dbReference type="PANTHER" id="PTHR43413">
    <property type="entry name" value="TRANSCRIPTIONAL REGULATOR, ASNC FAMILY"/>
    <property type="match status" value="1"/>
</dbReference>
<evidence type="ECO:0000256" key="3">
    <source>
        <dbReference type="ARBA" id="ARBA00023457"/>
    </source>
</evidence>